<feature type="non-terminal residue" evidence="2">
    <location>
        <position position="1"/>
    </location>
</feature>
<protein>
    <submittedName>
        <fullName evidence="2">Uncharacterized protein</fullName>
    </submittedName>
</protein>
<dbReference type="Proteomes" id="UP001222325">
    <property type="component" value="Unassembled WGS sequence"/>
</dbReference>
<dbReference type="AlphaFoldDB" id="A0AAD6XG67"/>
<dbReference type="EMBL" id="JARJCN010000136">
    <property type="protein sequence ID" value="KAJ7070218.1"/>
    <property type="molecule type" value="Genomic_DNA"/>
</dbReference>
<evidence type="ECO:0000313" key="2">
    <source>
        <dbReference type="EMBL" id="KAJ7070218.1"/>
    </source>
</evidence>
<name>A0AAD6XG67_9AGAR</name>
<feature type="compositionally biased region" description="Pro residues" evidence="1">
    <location>
        <begin position="178"/>
        <end position="192"/>
    </location>
</feature>
<keyword evidence="3" id="KW-1185">Reference proteome</keyword>
<feature type="compositionally biased region" description="Low complexity" evidence="1">
    <location>
        <begin position="161"/>
        <end position="171"/>
    </location>
</feature>
<comment type="caution">
    <text evidence="2">The sequence shown here is derived from an EMBL/GenBank/DDBJ whole genome shotgun (WGS) entry which is preliminary data.</text>
</comment>
<feature type="region of interest" description="Disordered" evidence="1">
    <location>
        <begin position="145"/>
        <end position="216"/>
    </location>
</feature>
<reference evidence="2" key="1">
    <citation type="submission" date="2023-03" db="EMBL/GenBank/DDBJ databases">
        <title>Massive genome expansion in bonnet fungi (Mycena s.s.) driven by repeated elements and novel gene families across ecological guilds.</title>
        <authorList>
            <consortium name="Lawrence Berkeley National Laboratory"/>
            <person name="Harder C.B."/>
            <person name="Miyauchi S."/>
            <person name="Viragh M."/>
            <person name="Kuo A."/>
            <person name="Thoen E."/>
            <person name="Andreopoulos B."/>
            <person name="Lu D."/>
            <person name="Skrede I."/>
            <person name="Drula E."/>
            <person name="Henrissat B."/>
            <person name="Morin E."/>
            <person name="Kohler A."/>
            <person name="Barry K."/>
            <person name="LaButti K."/>
            <person name="Morin E."/>
            <person name="Salamov A."/>
            <person name="Lipzen A."/>
            <person name="Mereny Z."/>
            <person name="Hegedus B."/>
            <person name="Baldrian P."/>
            <person name="Stursova M."/>
            <person name="Weitz H."/>
            <person name="Taylor A."/>
            <person name="Grigoriev I.V."/>
            <person name="Nagy L.G."/>
            <person name="Martin F."/>
            <person name="Kauserud H."/>
        </authorList>
    </citation>
    <scope>NUCLEOTIDE SEQUENCE</scope>
    <source>
        <strain evidence="2">CBHHK173m</strain>
    </source>
</reference>
<feature type="compositionally biased region" description="Basic residues" evidence="1">
    <location>
        <begin position="149"/>
        <end position="159"/>
    </location>
</feature>
<proteinExistence type="predicted"/>
<evidence type="ECO:0000313" key="3">
    <source>
        <dbReference type="Proteomes" id="UP001222325"/>
    </source>
</evidence>
<accession>A0AAD6XG67</accession>
<evidence type="ECO:0000256" key="1">
    <source>
        <dbReference type="SAM" id="MobiDB-lite"/>
    </source>
</evidence>
<gene>
    <name evidence="2" type="ORF">B0H15DRAFT_871001</name>
</gene>
<organism evidence="2 3">
    <name type="scientific">Mycena belliarum</name>
    <dbReference type="NCBI Taxonomy" id="1033014"/>
    <lineage>
        <taxon>Eukaryota</taxon>
        <taxon>Fungi</taxon>
        <taxon>Dikarya</taxon>
        <taxon>Basidiomycota</taxon>
        <taxon>Agaricomycotina</taxon>
        <taxon>Agaricomycetes</taxon>
        <taxon>Agaricomycetidae</taxon>
        <taxon>Agaricales</taxon>
        <taxon>Marasmiineae</taxon>
        <taxon>Mycenaceae</taxon>
        <taxon>Mycena</taxon>
    </lineage>
</organism>
<sequence>MRAVTNTHRELPPVHMGRFVDEFFDYLSELYLEFHRGTYTSHGGGKARSRRGRGTRRSCCATSSCTARKTVETLLSVAALLATPSTSEIEQLLSRVPRAHTLHERARILSSLASSKPTTQHTYPRSKSIFNIQYSIFNIYRDTPAVRPLHPHPHPHPHPSRAPQRPPRAARTNGIRPRPVPHPAPHPRPAGSPVPAGRGAGGGYAAARTSDALDRT</sequence>